<feature type="non-terminal residue" evidence="1">
    <location>
        <position position="1"/>
    </location>
</feature>
<dbReference type="EMBL" id="OY731402">
    <property type="protein sequence ID" value="CAJ1957398.1"/>
    <property type="molecule type" value="Genomic_DNA"/>
</dbReference>
<evidence type="ECO:0000313" key="2">
    <source>
        <dbReference type="Proteomes" id="UP001189624"/>
    </source>
</evidence>
<evidence type="ECO:0000313" key="1">
    <source>
        <dbReference type="EMBL" id="CAJ1957398.1"/>
    </source>
</evidence>
<protein>
    <submittedName>
        <fullName evidence="1">Uncharacterized protein</fullName>
    </submittedName>
</protein>
<keyword evidence="2" id="KW-1185">Reference proteome</keyword>
<dbReference type="Gramene" id="rna-AYBTSS11_LOCUS17175">
    <property type="protein sequence ID" value="CAJ1957398.1"/>
    <property type="gene ID" value="gene-AYBTSS11_LOCUS17175"/>
</dbReference>
<dbReference type="Proteomes" id="UP001189624">
    <property type="component" value="Chromosome 5"/>
</dbReference>
<name>A0AA86VIH1_9FABA</name>
<proteinExistence type="predicted"/>
<reference evidence="1" key="1">
    <citation type="submission" date="2023-10" db="EMBL/GenBank/DDBJ databases">
        <authorList>
            <person name="Domelevo Entfellner J.-B."/>
        </authorList>
    </citation>
    <scope>NUCLEOTIDE SEQUENCE</scope>
</reference>
<organism evidence="1 2">
    <name type="scientific">Sphenostylis stenocarpa</name>
    <dbReference type="NCBI Taxonomy" id="92480"/>
    <lineage>
        <taxon>Eukaryota</taxon>
        <taxon>Viridiplantae</taxon>
        <taxon>Streptophyta</taxon>
        <taxon>Embryophyta</taxon>
        <taxon>Tracheophyta</taxon>
        <taxon>Spermatophyta</taxon>
        <taxon>Magnoliopsida</taxon>
        <taxon>eudicotyledons</taxon>
        <taxon>Gunneridae</taxon>
        <taxon>Pentapetalae</taxon>
        <taxon>rosids</taxon>
        <taxon>fabids</taxon>
        <taxon>Fabales</taxon>
        <taxon>Fabaceae</taxon>
        <taxon>Papilionoideae</taxon>
        <taxon>50 kb inversion clade</taxon>
        <taxon>NPAAA clade</taxon>
        <taxon>indigoferoid/millettioid clade</taxon>
        <taxon>Phaseoleae</taxon>
        <taxon>Sphenostylis</taxon>
    </lineage>
</organism>
<sequence length="51" mass="5299">AAADSTARLKTTQEEEIVGTCVSKTLPGFESCRAHAGRSYLGFESLPPASG</sequence>
<gene>
    <name evidence="1" type="ORF">AYBTSS11_LOCUS17175</name>
</gene>
<dbReference type="AlphaFoldDB" id="A0AA86VIH1"/>
<accession>A0AA86VIH1</accession>